<evidence type="ECO:0000313" key="1">
    <source>
        <dbReference type="EMBL" id="KAK3189696.1"/>
    </source>
</evidence>
<gene>
    <name evidence="1" type="ORF">Dsin_029257</name>
</gene>
<dbReference type="PANTHER" id="PTHR33116">
    <property type="entry name" value="REVERSE TRANSCRIPTASE ZINC-BINDING DOMAIN-CONTAINING PROTEIN-RELATED-RELATED"/>
    <property type="match status" value="1"/>
</dbReference>
<keyword evidence="2" id="KW-1185">Reference proteome</keyword>
<comment type="caution">
    <text evidence="1">The sequence shown here is derived from an EMBL/GenBank/DDBJ whole genome shotgun (WGS) entry which is preliminary data.</text>
</comment>
<dbReference type="PANTHER" id="PTHR33116:SF78">
    <property type="entry name" value="OS12G0587133 PROTEIN"/>
    <property type="match status" value="1"/>
</dbReference>
<dbReference type="AlphaFoldDB" id="A0AAD9ZTQ7"/>
<evidence type="ECO:0000313" key="2">
    <source>
        <dbReference type="Proteomes" id="UP001281410"/>
    </source>
</evidence>
<sequence length="278" mass="31508">MGWLRPTNDNLSLKRLSPSERKIFEEEFSSSEVWEALSGCDGNKSPGPNGLNMNFIKANWDVIREDVLKFIHEFCKVGLIVKDINNTFITLIPKIKNLTSIRDFRPISLMGSIYKFSLRIWVLSPDGELRLAIASLCRCCPSWLMVVPPSIQFGKGVKARSLFKVPVGIAQRIEKIQRSFLWCDGTEKRNAVGWESVCRSKSKGRLGIGRVAVKNKGLLTKWVWRFGNKEAPLWKQGVKRWCNDGQCLIGDGAKVNFWEDIGEYSKSLRESLKALVIG</sequence>
<accession>A0AAD9ZTQ7</accession>
<reference evidence="1" key="1">
    <citation type="journal article" date="2023" name="Plant J.">
        <title>Genome sequences and population genomics provide insights into the demographic history, inbreeding, and mutation load of two 'living fossil' tree species of Dipteronia.</title>
        <authorList>
            <person name="Feng Y."/>
            <person name="Comes H.P."/>
            <person name="Chen J."/>
            <person name="Zhu S."/>
            <person name="Lu R."/>
            <person name="Zhang X."/>
            <person name="Li P."/>
            <person name="Qiu J."/>
            <person name="Olsen K.M."/>
            <person name="Qiu Y."/>
        </authorList>
    </citation>
    <scope>NUCLEOTIDE SEQUENCE</scope>
    <source>
        <strain evidence="1">NBL</strain>
    </source>
</reference>
<name>A0AAD9ZTQ7_9ROSI</name>
<organism evidence="1 2">
    <name type="scientific">Dipteronia sinensis</name>
    <dbReference type="NCBI Taxonomy" id="43782"/>
    <lineage>
        <taxon>Eukaryota</taxon>
        <taxon>Viridiplantae</taxon>
        <taxon>Streptophyta</taxon>
        <taxon>Embryophyta</taxon>
        <taxon>Tracheophyta</taxon>
        <taxon>Spermatophyta</taxon>
        <taxon>Magnoliopsida</taxon>
        <taxon>eudicotyledons</taxon>
        <taxon>Gunneridae</taxon>
        <taxon>Pentapetalae</taxon>
        <taxon>rosids</taxon>
        <taxon>malvids</taxon>
        <taxon>Sapindales</taxon>
        <taxon>Sapindaceae</taxon>
        <taxon>Hippocastanoideae</taxon>
        <taxon>Acereae</taxon>
        <taxon>Dipteronia</taxon>
    </lineage>
</organism>
<proteinExistence type="predicted"/>
<dbReference type="EMBL" id="JANJYJ010000009">
    <property type="protein sequence ID" value="KAK3189696.1"/>
    <property type="molecule type" value="Genomic_DNA"/>
</dbReference>
<dbReference type="Proteomes" id="UP001281410">
    <property type="component" value="Unassembled WGS sequence"/>
</dbReference>
<protein>
    <submittedName>
        <fullName evidence="1">Uncharacterized protein</fullName>
    </submittedName>
</protein>